<sequence length="430" mass="50399">MDNQTILTLQVYSKNIFFDHPYELKYIGDKILMYKLKQGVLIFRFQLLIRIMTLIKWIIKFENNQPKFIGFSIKIKKKSKTFISKDSDILVKLKNLLSCRCSFGNFDELFTVKSDISRGSSGNVKKIQCKSTGNELAVKYINKKDLTPLNYSIIEQEIAVMNKVKGFDYFVQIQDVYQDDQQYLIIMNYLEGYSLSHYLENNKKLNKTFSLFQIFSIMKRLFEALNKLYELEIIHRDIKPQNLVLAEEDDFNTLTIIDFGFATFTNINRYLLYKCGTPGYAAPEVLNSQCTYYSFSCDVFSSGCLLYQLLFHELPFKGDTLEQLIHNNRICQLNLDLNKCNAFSNDIISLLKSLLEKKISDRIHLKNAYDQFSILYDLYKQRYDTEDCHDSSPLVNRLPNFDIQIGRIFEQNTTRESRQSISNCTQFISK</sequence>
<dbReference type="PANTHER" id="PTHR44167">
    <property type="entry name" value="OVARIAN-SPECIFIC SERINE/THREONINE-PROTEIN KINASE LOK-RELATED"/>
    <property type="match status" value="1"/>
</dbReference>
<dbReference type="GO" id="GO:0004674">
    <property type="term" value="F:protein serine/threonine kinase activity"/>
    <property type="evidence" value="ECO:0007669"/>
    <property type="project" value="TreeGrafter"/>
</dbReference>
<evidence type="ECO:0000313" key="2">
    <source>
        <dbReference type="EMBL" id="CAD8054960.1"/>
    </source>
</evidence>
<dbReference type="SMART" id="SM00220">
    <property type="entry name" value="S_TKc"/>
    <property type="match status" value="1"/>
</dbReference>
<feature type="domain" description="Protein kinase" evidence="1">
    <location>
        <begin position="110"/>
        <end position="375"/>
    </location>
</feature>
<dbReference type="PROSITE" id="PS00108">
    <property type="entry name" value="PROTEIN_KINASE_ST"/>
    <property type="match status" value="1"/>
</dbReference>
<dbReference type="GO" id="GO:0044773">
    <property type="term" value="P:mitotic DNA damage checkpoint signaling"/>
    <property type="evidence" value="ECO:0007669"/>
    <property type="project" value="TreeGrafter"/>
</dbReference>
<gene>
    <name evidence="2" type="ORF">PPRIM_AZ9-3.1.T0220301</name>
</gene>
<dbReference type="InterPro" id="IPR000719">
    <property type="entry name" value="Prot_kinase_dom"/>
</dbReference>
<dbReference type="GO" id="GO:0005737">
    <property type="term" value="C:cytoplasm"/>
    <property type="evidence" value="ECO:0007669"/>
    <property type="project" value="TreeGrafter"/>
</dbReference>
<dbReference type="Proteomes" id="UP000688137">
    <property type="component" value="Unassembled WGS sequence"/>
</dbReference>
<dbReference type="Pfam" id="PF00069">
    <property type="entry name" value="Pkinase"/>
    <property type="match status" value="1"/>
</dbReference>
<organism evidence="2 3">
    <name type="scientific">Paramecium primaurelia</name>
    <dbReference type="NCBI Taxonomy" id="5886"/>
    <lineage>
        <taxon>Eukaryota</taxon>
        <taxon>Sar</taxon>
        <taxon>Alveolata</taxon>
        <taxon>Ciliophora</taxon>
        <taxon>Intramacronucleata</taxon>
        <taxon>Oligohymenophorea</taxon>
        <taxon>Peniculida</taxon>
        <taxon>Parameciidae</taxon>
        <taxon>Paramecium</taxon>
    </lineage>
</organism>
<dbReference type="PROSITE" id="PS50011">
    <property type="entry name" value="PROTEIN_KINASE_DOM"/>
    <property type="match status" value="1"/>
</dbReference>
<keyword evidence="3" id="KW-1185">Reference proteome</keyword>
<dbReference type="EMBL" id="CAJJDM010000020">
    <property type="protein sequence ID" value="CAD8054960.1"/>
    <property type="molecule type" value="Genomic_DNA"/>
</dbReference>
<dbReference type="GO" id="GO:0005524">
    <property type="term" value="F:ATP binding"/>
    <property type="evidence" value="ECO:0007669"/>
    <property type="project" value="InterPro"/>
</dbReference>
<proteinExistence type="predicted"/>
<reference evidence="2" key="1">
    <citation type="submission" date="2021-01" db="EMBL/GenBank/DDBJ databases">
        <authorList>
            <consortium name="Genoscope - CEA"/>
            <person name="William W."/>
        </authorList>
    </citation>
    <scope>NUCLEOTIDE SEQUENCE</scope>
</reference>
<dbReference type="GO" id="GO:0005634">
    <property type="term" value="C:nucleus"/>
    <property type="evidence" value="ECO:0007669"/>
    <property type="project" value="TreeGrafter"/>
</dbReference>
<accession>A0A8S1KHG6</accession>
<comment type="caution">
    <text evidence="2">The sequence shown here is derived from an EMBL/GenBank/DDBJ whole genome shotgun (WGS) entry which is preliminary data.</text>
</comment>
<dbReference type="OMA" id="WIIKFEN"/>
<evidence type="ECO:0000313" key="3">
    <source>
        <dbReference type="Proteomes" id="UP000688137"/>
    </source>
</evidence>
<dbReference type="PANTHER" id="PTHR44167:SF18">
    <property type="entry name" value="PROTEIN KINASE DOMAIN-CONTAINING PROTEIN"/>
    <property type="match status" value="1"/>
</dbReference>
<protein>
    <recommendedName>
        <fullName evidence="1">Protein kinase domain-containing protein</fullName>
    </recommendedName>
</protein>
<dbReference type="InterPro" id="IPR008271">
    <property type="entry name" value="Ser/Thr_kinase_AS"/>
</dbReference>
<name>A0A8S1KHG6_PARPR</name>
<evidence type="ECO:0000259" key="1">
    <source>
        <dbReference type="PROSITE" id="PS50011"/>
    </source>
</evidence>
<dbReference type="AlphaFoldDB" id="A0A8S1KHG6"/>